<evidence type="ECO:0000256" key="1">
    <source>
        <dbReference type="SAM" id="Phobius"/>
    </source>
</evidence>
<feature type="transmembrane region" description="Helical" evidence="1">
    <location>
        <begin position="12"/>
        <end position="30"/>
    </location>
</feature>
<organism evidence="2">
    <name type="scientific">Baileyella intestinalis</name>
    <dbReference type="NCBI Taxonomy" id="2606709"/>
    <lineage>
        <taxon>Bacteria</taxon>
        <taxon>Bacillati</taxon>
        <taxon>Bacillota</taxon>
        <taxon>Clostridia</taxon>
        <taxon>Peptostreptococcales</taxon>
        <taxon>Anaerovoracaceae</taxon>
        <taxon>Baileyella</taxon>
    </lineage>
</organism>
<dbReference type="EMBL" id="VUNB01000001">
    <property type="protein sequence ID" value="MST68199.1"/>
    <property type="molecule type" value="Genomic_DNA"/>
</dbReference>
<accession>A0A6A8M7D0</accession>
<keyword evidence="1" id="KW-0812">Transmembrane</keyword>
<comment type="caution">
    <text evidence="2">The sequence shown here is derived from an EMBL/GenBank/DDBJ whole genome shotgun (WGS) entry which is preliminary data.</text>
</comment>
<protein>
    <submittedName>
        <fullName evidence="2">Uncharacterized protein</fullName>
    </submittedName>
</protein>
<feature type="transmembrane region" description="Helical" evidence="1">
    <location>
        <begin position="171"/>
        <end position="191"/>
    </location>
</feature>
<gene>
    <name evidence="2" type="ORF">FYJ66_01070</name>
</gene>
<sequence length="196" mass="21525">MTGFAVGEKLILTGQILMALCCGIYIPWWFKVFKPEQPHNWIADGAGILLLLIVISGLSGLVFTVAGNSRVQSDGFFIPGIHPLMAGIILYFAIMTLTVFAFHRPVTTELFLITGWLVLEVVTVNALYGTECFTRGMTAGLLAVETGVFISNIVLYVLYYRLDQWTAYKMAAVPLALDGIVMLVIAGIIVFRRCAL</sequence>
<name>A0A6A8M7D0_9FIRM</name>
<feature type="transmembrane region" description="Helical" evidence="1">
    <location>
        <begin position="140"/>
        <end position="159"/>
    </location>
</feature>
<reference evidence="2" key="1">
    <citation type="submission" date="2019-09" db="EMBL/GenBank/DDBJ databases">
        <title>In-depth cultivation of the pig gut microbiome towards novel bacterial diversity and tailored functional studies.</title>
        <authorList>
            <person name="Wylensek D."/>
            <person name="Hitch T.C.A."/>
            <person name="Clavel T."/>
        </authorList>
    </citation>
    <scope>NUCLEOTIDE SEQUENCE</scope>
    <source>
        <strain evidence="2">RF-744-FAT-WT-3</strain>
    </source>
</reference>
<keyword evidence="1" id="KW-1133">Transmembrane helix</keyword>
<dbReference type="RefSeq" id="WP_154571673.1">
    <property type="nucleotide sequence ID" value="NZ_VUNB01000001.1"/>
</dbReference>
<feature type="transmembrane region" description="Helical" evidence="1">
    <location>
        <begin position="42"/>
        <end position="63"/>
    </location>
</feature>
<dbReference type="AlphaFoldDB" id="A0A6A8M7D0"/>
<proteinExistence type="predicted"/>
<feature type="transmembrane region" description="Helical" evidence="1">
    <location>
        <begin position="84"/>
        <end position="104"/>
    </location>
</feature>
<keyword evidence="1" id="KW-0472">Membrane</keyword>
<feature type="transmembrane region" description="Helical" evidence="1">
    <location>
        <begin position="110"/>
        <end position="128"/>
    </location>
</feature>
<evidence type="ECO:0000313" key="2">
    <source>
        <dbReference type="EMBL" id="MST68199.1"/>
    </source>
</evidence>